<dbReference type="InterPro" id="IPR001099">
    <property type="entry name" value="Chalcone/stilbene_synt_N"/>
</dbReference>
<dbReference type="RefSeq" id="WP_377345761.1">
    <property type="nucleotide sequence ID" value="NZ_JBHLTP010000003.1"/>
</dbReference>
<dbReference type="PANTHER" id="PTHR11877:SF99">
    <property type="entry name" value="1,3,6,8-TETRAHYDROXYNAPHTHALENE SYNTHASE"/>
    <property type="match status" value="1"/>
</dbReference>
<feature type="domain" description="Chalcone/stilbene synthase C-terminal" evidence="5">
    <location>
        <begin position="225"/>
        <end position="352"/>
    </location>
</feature>
<dbReference type="EMBL" id="JBHLTP010000003">
    <property type="protein sequence ID" value="MFC0523218.1"/>
    <property type="molecule type" value="Genomic_DNA"/>
</dbReference>
<keyword evidence="3" id="KW-0012">Acyltransferase</keyword>
<comment type="caution">
    <text evidence="6">The sequence shown here is derived from an EMBL/GenBank/DDBJ whole genome shotgun (WGS) entry which is preliminary data.</text>
</comment>
<proteinExistence type="inferred from homology"/>
<accession>A0ABV6LLM9</accession>
<evidence type="ECO:0000256" key="1">
    <source>
        <dbReference type="ARBA" id="ARBA00005531"/>
    </source>
</evidence>
<name>A0ABV6LLM9_9BACI</name>
<evidence type="ECO:0000313" key="7">
    <source>
        <dbReference type="Proteomes" id="UP001589836"/>
    </source>
</evidence>
<sequence length="361" mass="41115">MSYITSIGYSVPEYELGQEDVKSFIKHVFPKTERDINRLLPVFENASVDTRQFVKPMEWFAKDHTFKERNDIYEEQSLFHSLIAIDTCLQNKMMFDETVPYEAIDMIIYVSSTGIATPTIDARIINERDFRDDIKRMPLWGLGCAGGGTGLSRAMEFVRTYKDKNVLLVCVELCSLTFQKNDNRKSNFIGTALFGDGISAALIMGEQSPYLSRVKRTIPYMTRSSSKLLKDALDVMGWNVNEDGLQVIFARSIPTLVETFWREHVEGFMEELGDNPKDYPFLVAHPGGKKVLEAYQDVLQCGEDKFLHSYDVLREHGNMSSATVLHVLKRWMEQQQPSGTKSILAALGPGFSSELIRLEWS</sequence>
<dbReference type="Pfam" id="PF02797">
    <property type="entry name" value="Chal_sti_synt_C"/>
    <property type="match status" value="1"/>
</dbReference>
<evidence type="ECO:0000313" key="6">
    <source>
        <dbReference type="EMBL" id="MFC0523218.1"/>
    </source>
</evidence>
<keyword evidence="7" id="KW-1185">Reference proteome</keyword>
<dbReference type="PIRSF" id="PIRSF000451">
    <property type="entry name" value="PKS_III"/>
    <property type="match status" value="1"/>
</dbReference>
<organism evidence="6 7">
    <name type="scientific">Pontibacillus salicampi</name>
    <dbReference type="NCBI Taxonomy" id="1449801"/>
    <lineage>
        <taxon>Bacteria</taxon>
        <taxon>Bacillati</taxon>
        <taxon>Bacillota</taxon>
        <taxon>Bacilli</taxon>
        <taxon>Bacillales</taxon>
        <taxon>Bacillaceae</taxon>
        <taxon>Pontibacillus</taxon>
    </lineage>
</organism>
<protein>
    <submittedName>
        <fullName evidence="6">Type III polyketide synthase</fullName>
    </submittedName>
</protein>
<evidence type="ECO:0000256" key="3">
    <source>
        <dbReference type="ARBA" id="ARBA00023315"/>
    </source>
</evidence>
<dbReference type="Proteomes" id="UP001589836">
    <property type="component" value="Unassembled WGS sequence"/>
</dbReference>
<gene>
    <name evidence="6" type="ORF">ACFFGV_06365</name>
</gene>
<evidence type="ECO:0000256" key="2">
    <source>
        <dbReference type="ARBA" id="ARBA00022679"/>
    </source>
</evidence>
<comment type="similarity">
    <text evidence="1">Belongs to the thiolase-like superfamily. Chalcone/stilbene synthases family.</text>
</comment>
<dbReference type="CDD" id="cd00831">
    <property type="entry name" value="CHS_like"/>
    <property type="match status" value="1"/>
</dbReference>
<dbReference type="InterPro" id="IPR016039">
    <property type="entry name" value="Thiolase-like"/>
</dbReference>
<dbReference type="InterPro" id="IPR011141">
    <property type="entry name" value="Polyketide_synthase_type-III"/>
</dbReference>
<dbReference type="Gene3D" id="3.40.47.10">
    <property type="match status" value="2"/>
</dbReference>
<reference evidence="6 7" key="1">
    <citation type="submission" date="2024-09" db="EMBL/GenBank/DDBJ databases">
        <authorList>
            <person name="Sun Q."/>
            <person name="Mori K."/>
        </authorList>
    </citation>
    <scope>NUCLEOTIDE SEQUENCE [LARGE SCALE GENOMIC DNA]</scope>
    <source>
        <strain evidence="6 7">NCAIM B.02529</strain>
    </source>
</reference>
<dbReference type="SUPFAM" id="SSF53901">
    <property type="entry name" value="Thiolase-like"/>
    <property type="match status" value="2"/>
</dbReference>
<dbReference type="InterPro" id="IPR012328">
    <property type="entry name" value="Chalcone/stilbene_synt_C"/>
</dbReference>
<dbReference type="PANTHER" id="PTHR11877">
    <property type="entry name" value="HYDROXYMETHYLGLUTARYL-COA SYNTHASE"/>
    <property type="match status" value="1"/>
</dbReference>
<keyword evidence="2" id="KW-0808">Transferase</keyword>
<dbReference type="Pfam" id="PF00195">
    <property type="entry name" value="Chal_sti_synt_N"/>
    <property type="match status" value="1"/>
</dbReference>
<evidence type="ECO:0000259" key="4">
    <source>
        <dbReference type="Pfam" id="PF00195"/>
    </source>
</evidence>
<feature type="domain" description="Chalcone/stilbene synthase N-terminal" evidence="4">
    <location>
        <begin position="92"/>
        <end position="203"/>
    </location>
</feature>
<evidence type="ECO:0000259" key="5">
    <source>
        <dbReference type="Pfam" id="PF02797"/>
    </source>
</evidence>